<dbReference type="RefSeq" id="WP_148598030.1">
    <property type="nucleotide sequence ID" value="NZ_CP042997.1"/>
</dbReference>
<dbReference type="AlphaFoldDB" id="A0A5B9WDE1"/>
<dbReference type="Gene3D" id="1.10.730.10">
    <property type="entry name" value="Isoleucyl-tRNA Synthetase, Domain 1"/>
    <property type="match status" value="1"/>
</dbReference>
<evidence type="ECO:0000256" key="5">
    <source>
        <dbReference type="ARBA" id="ARBA00022917"/>
    </source>
</evidence>
<dbReference type="InterPro" id="IPR023586">
    <property type="entry name" value="Ile-tRNA-ligase_type2"/>
</dbReference>
<proteinExistence type="predicted"/>
<dbReference type="Pfam" id="PF00133">
    <property type="entry name" value="tRNA-synt_1"/>
    <property type="match status" value="1"/>
</dbReference>
<dbReference type="EMBL" id="CP042997">
    <property type="protein sequence ID" value="QEH38602.1"/>
    <property type="molecule type" value="Genomic_DNA"/>
</dbReference>
<evidence type="ECO:0000256" key="6">
    <source>
        <dbReference type="ARBA" id="ARBA00023146"/>
    </source>
</evidence>
<dbReference type="Pfam" id="PF08264">
    <property type="entry name" value="Anticodon_1"/>
    <property type="match status" value="1"/>
</dbReference>
<keyword evidence="3" id="KW-0547">Nucleotide-binding</keyword>
<dbReference type="Pfam" id="PF19302">
    <property type="entry name" value="DUF5915"/>
    <property type="match status" value="1"/>
</dbReference>
<keyword evidence="5" id="KW-0648">Protein biosynthesis</keyword>
<accession>A0A5B9WDE1</accession>
<dbReference type="KEGG" id="agv:OJF2_72060"/>
<keyword evidence="2 12" id="KW-0436">Ligase</keyword>
<evidence type="ECO:0000256" key="3">
    <source>
        <dbReference type="ARBA" id="ARBA00022741"/>
    </source>
</evidence>
<keyword evidence="6" id="KW-0030">Aminoacyl-tRNA synthetase</keyword>
<dbReference type="InterPro" id="IPR009008">
    <property type="entry name" value="Val/Leu/Ile-tRNA-synth_edit"/>
</dbReference>
<dbReference type="GO" id="GO:0002161">
    <property type="term" value="F:aminoacyl-tRNA deacylase activity"/>
    <property type="evidence" value="ECO:0007669"/>
    <property type="project" value="InterPro"/>
</dbReference>
<comment type="function">
    <text evidence="7">Catalyzes the attachment of isoleucine to tRNA(Ile). As IleRS can inadvertently accommodate and process structurally similar amino acids such as valine, to avoid such errors it has two additional distinct tRNA(Ile)-dependent editing activities. One activity is designated as 'pretransfer' editing and involves the hydrolysis of activated Val-AMP. The other activity is designated 'posttransfer' editing and involves deacylation of mischarged Val-tRNA(Ile).</text>
</comment>
<sequence length="1058" mass="119459">MAVRNVGTNLDSVRLEKEILKFWDETRAFETLRKLREGRPLFNFVDGPITANNPMGVHHAWGRTLKDVFLRYQAMKGHSLKYQNGFDCQGLWVEVEVEKALGFQGKQDIERFGLDEFSRQCRERVNTFSKVITEQSIRLGQWMDWGHSYYTHDDGNIAGIWHFLRVCHENGWLHTKGLPMPWCPRCGTSLSEHEMAGSYREMEHLSLFVRAPLKDGSGRRLLLWTTTPWTLTANVAAAVNPKLTYCEVSSPSWDHNLILCKSALGVLQGVKKTVEREFPGSELVDLEYETFFPDLPAQAQVTHRVIPWEAVDAQEGSGIVHIAPGCGREDFELGRTFGLPAIVPIDERGTMGAGFGEFAGQFAGELAHQVSKSLAERGKLLKELPYTHSYPVCWRCKGELLFRLVDEWFISCEEVRPRMIEAARKVEWTPEYTGKRMEDWLNNMGDWCISRKRYWGLPLPFYPCKACGHLEVVGSVAQLRELAVDPAKVDALPELHRSWIDEVQIRCPKCSEPVSRVVEVGDCWLDAGIVPYSTLGYFDDPARWESLGQVEWVCEMREQVRLWFYSMLFMGVTLSDRAPYKRVLGYERVVSEDGTMFSKTGFMIRFDEAVERLGADVMRYLYCRQPVSNEMRFGYGVAESARRKLADLWNIYAFFTTYASIDRPDLATPAPASSLQVTDRWLRARTARMLKVVKAAYEAYDTPAALREVEPFLEDVSTWYVRVSRRRFWRDGEVEDKRACYGALLDCLRASALALAPIVPFVTEEIWQNAVRGLLPGVPESVHHALWPEVPAEWEDEDLLARTDLVRRVISLALNLRSQASLRVRQPLPELLIVAPEPQQREALQEQLALVKSELNVKAVSCLDSPESLQVPKLTLKARESGPVLRGDVGKVKGLIEQAGYEAMAAMAATQERGEPVEVPGYEKPVPANLFNRETMARPGLKIATEEGLTVALDTRLTDDLRREGLVRDLVRNVQVLRKDTGLAITQRIELGLEIADPALRAAVDAHRSYIADELLAVRVDDRPLDGAAAATDIDLEGAAIRATLRPVEPGPQPATAG</sequence>
<name>A0A5B9WDE1_9BACT</name>
<dbReference type="EC" id="6.1.1.5" evidence="1 9"/>
<keyword evidence="13" id="KW-1185">Reference proteome</keyword>
<reference evidence="12 13" key="1">
    <citation type="submission" date="2019-08" db="EMBL/GenBank/DDBJ databases">
        <title>Deep-cultivation of Planctomycetes and their phenomic and genomic characterization uncovers novel biology.</title>
        <authorList>
            <person name="Wiegand S."/>
            <person name="Jogler M."/>
            <person name="Boedeker C."/>
            <person name="Pinto D."/>
            <person name="Vollmers J."/>
            <person name="Rivas-Marin E."/>
            <person name="Kohn T."/>
            <person name="Peeters S.H."/>
            <person name="Heuer A."/>
            <person name="Rast P."/>
            <person name="Oberbeckmann S."/>
            <person name="Bunk B."/>
            <person name="Jeske O."/>
            <person name="Meyerdierks A."/>
            <person name="Storesund J.E."/>
            <person name="Kallscheuer N."/>
            <person name="Luecker S."/>
            <person name="Lage O.M."/>
            <person name="Pohl T."/>
            <person name="Merkel B.J."/>
            <person name="Hornburger P."/>
            <person name="Mueller R.-W."/>
            <person name="Bruemmer F."/>
            <person name="Labrenz M."/>
            <person name="Spormann A.M."/>
            <person name="Op den Camp H."/>
            <person name="Overmann J."/>
            <person name="Amann R."/>
            <person name="Jetten M.S.M."/>
            <person name="Mascher T."/>
            <person name="Medema M.H."/>
            <person name="Devos D.P."/>
            <person name="Kaster A.-K."/>
            <person name="Ovreas L."/>
            <person name="Rohde M."/>
            <person name="Galperin M.Y."/>
            <person name="Jogler C."/>
        </authorList>
    </citation>
    <scope>NUCLEOTIDE SEQUENCE [LARGE SCALE GENOMIC DNA]</scope>
    <source>
        <strain evidence="12 13">OJF2</strain>
    </source>
</reference>
<dbReference type="GO" id="GO:0006428">
    <property type="term" value="P:isoleucyl-tRNA aminoacylation"/>
    <property type="evidence" value="ECO:0007669"/>
    <property type="project" value="UniProtKB-UniRule"/>
</dbReference>
<gene>
    <name evidence="12" type="primary">ileS</name>
    <name evidence="12" type="ORF">OJF2_72060</name>
</gene>
<dbReference type="OrthoDB" id="9810365at2"/>
<evidence type="ECO:0000259" key="10">
    <source>
        <dbReference type="Pfam" id="PF00133"/>
    </source>
</evidence>
<evidence type="ECO:0000313" key="12">
    <source>
        <dbReference type="EMBL" id="QEH38602.1"/>
    </source>
</evidence>
<dbReference type="InterPro" id="IPR002301">
    <property type="entry name" value="Ile-tRNA-ligase"/>
</dbReference>
<dbReference type="SUPFAM" id="SSF52374">
    <property type="entry name" value="Nucleotidylyl transferase"/>
    <property type="match status" value="1"/>
</dbReference>
<dbReference type="GO" id="GO:0005737">
    <property type="term" value="C:cytoplasm"/>
    <property type="evidence" value="ECO:0007669"/>
    <property type="project" value="UniProtKB-UniRule"/>
</dbReference>
<evidence type="ECO:0000256" key="7">
    <source>
        <dbReference type="ARBA" id="ARBA00025217"/>
    </source>
</evidence>
<feature type="domain" description="Aminoacyl-tRNA synthetase class Ia" evidence="10">
    <location>
        <begin position="19"/>
        <end position="633"/>
    </location>
</feature>
<dbReference type="PANTHER" id="PTHR42780:SF1">
    <property type="entry name" value="ISOLEUCINE--TRNA LIGASE, CYTOPLASMIC"/>
    <property type="match status" value="1"/>
</dbReference>
<dbReference type="InterPro" id="IPR014729">
    <property type="entry name" value="Rossmann-like_a/b/a_fold"/>
</dbReference>
<dbReference type="InterPro" id="IPR033709">
    <property type="entry name" value="Anticodon_Ile_ABEc"/>
</dbReference>
<dbReference type="SUPFAM" id="SSF47323">
    <property type="entry name" value="Anticodon-binding domain of a subclass of class I aminoacyl-tRNA synthetases"/>
    <property type="match status" value="1"/>
</dbReference>
<organism evidence="12 13">
    <name type="scientific">Aquisphaera giovannonii</name>
    <dbReference type="NCBI Taxonomy" id="406548"/>
    <lineage>
        <taxon>Bacteria</taxon>
        <taxon>Pseudomonadati</taxon>
        <taxon>Planctomycetota</taxon>
        <taxon>Planctomycetia</taxon>
        <taxon>Isosphaerales</taxon>
        <taxon>Isosphaeraceae</taxon>
        <taxon>Aquisphaera</taxon>
    </lineage>
</organism>
<evidence type="ECO:0000256" key="4">
    <source>
        <dbReference type="ARBA" id="ARBA00022840"/>
    </source>
</evidence>
<dbReference type="NCBIfam" id="TIGR00392">
    <property type="entry name" value="ileS"/>
    <property type="match status" value="1"/>
</dbReference>
<dbReference type="InterPro" id="IPR013155">
    <property type="entry name" value="M/V/L/I-tRNA-synth_anticd-bd"/>
</dbReference>
<evidence type="ECO:0000256" key="9">
    <source>
        <dbReference type="NCBIfam" id="TIGR00392"/>
    </source>
</evidence>
<comment type="catalytic activity">
    <reaction evidence="8">
        <text>tRNA(Ile) + L-isoleucine + ATP = L-isoleucyl-tRNA(Ile) + AMP + diphosphate</text>
        <dbReference type="Rhea" id="RHEA:11060"/>
        <dbReference type="Rhea" id="RHEA-COMP:9666"/>
        <dbReference type="Rhea" id="RHEA-COMP:9695"/>
        <dbReference type="ChEBI" id="CHEBI:30616"/>
        <dbReference type="ChEBI" id="CHEBI:33019"/>
        <dbReference type="ChEBI" id="CHEBI:58045"/>
        <dbReference type="ChEBI" id="CHEBI:78442"/>
        <dbReference type="ChEBI" id="CHEBI:78528"/>
        <dbReference type="ChEBI" id="CHEBI:456215"/>
        <dbReference type="EC" id="6.1.1.5"/>
    </reaction>
</comment>
<dbReference type="GO" id="GO:0004822">
    <property type="term" value="F:isoleucine-tRNA ligase activity"/>
    <property type="evidence" value="ECO:0007669"/>
    <property type="project" value="UniProtKB-UniRule"/>
</dbReference>
<dbReference type="Proteomes" id="UP000324233">
    <property type="component" value="Chromosome"/>
</dbReference>
<protein>
    <recommendedName>
        <fullName evidence="1 9">Isoleucine--tRNA ligase</fullName>
        <ecNumber evidence="1 9">6.1.1.5</ecNumber>
    </recommendedName>
</protein>
<dbReference type="InterPro" id="IPR002300">
    <property type="entry name" value="aa-tRNA-synth_Ia"/>
</dbReference>
<dbReference type="InterPro" id="IPR009080">
    <property type="entry name" value="tRNAsynth_Ia_anticodon-bd"/>
</dbReference>
<feature type="domain" description="Methionyl/Valyl/Leucyl/Isoleucyl-tRNA synthetase anticodon-binding" evidence="11">
    <location>
        <begin position="679"/>
        <end position="829"/>
    </location>
</feature>
<dbReference type="Gene3D" id="3.40.50.620">
    <property type="entry name" value="HUPs"/>
    <property type="match status" value="2"/>
</dbReference>
<evidence type="ECO:0000313" key="13">
    <source>
        <dbReference type="Proteomes" id="UP000324233"/>
    </source>
</evidence>
<dbReference type="GO" id="GO:0005524">
    <property type="term" value="F:ATP binding"/>
    <property type="evidence" value="ECO:0007669"/>
    <property type="project" value="UniProtKB-KW"/>
</dbReference>
<evidence type="ECO:0000256" key="8">
    <source>
        <dbReference type="ARBA" id="ARBA00048359"/>
    </source>
</evidence>
<keyword evidence="4" id="KW-0067">ATP-binding</keyword>
<evidence type="ECO:0000256" key="1">
    <source>
        <dbReference type="ARBA" id="ARBA00013165"/>
    </source>
</evidence>
<dbReference type="GO" id="GO:0000049">
    <property type="term" value="F:tRNA binding"/>
    <property type="evidence" value="ECO:0007669"/>
    <property type="project" value="InterPro"/>
</dbReference>
<evidence type="ECO:0000256" key="2">
    <source>
        <dbReference type="ARBA" id="ARBA00022598"/>
    </source>
</evidence>
<dbReference type="PANTHER" id="PTHR42780">
    <property type="entry name" value="SOLEUCYL-TRNA SYNTHETASE"/>
    <property type="match status" value="1"/>
</dbReference>
<dbReference type="CDD" id="cd07961">
    <property type="entry name" value="Anticodon_Ia_Ile_ABEc"/>
    <property type="match status" value="1"/>
</dbReference>
<evidence type="ECO:0000259" key="11">
    <source>
        <dbReference type="Pfam" id="PF08264"/>
    </source>
</evidence>
<dbReference type="SUPFAM" id="SSF50677">
    <property type="entry name" value="ValRS/IleRS/LeuRS editing domain"/>
    <property type="match status" value="1"/>
</dbReference>
<dbReference type="PRINTS" id="PR00984">
    <property type="entry name" value="TRNASYNTHILE"/>
</dbReference>